<feature type="compositionally biased region" description="Acidic residues" evidence="1">
    <location>
        <begin position="1008"/>
        <end position="1017"/>
    </location>
</feature>
<feature type="compositionally biased region" description="Basic residues" evidence="1">
    <location>
        <begin position="1814"/>
        <end position="1824"/>
    </location>
</feature>
<feature type="compositionally biased region" description="Low complexity" evidence="1">
    <location>
        <begin position="291"/>
        <end position="314"/>
    </location>
</feature>
<feature type="region of interest" description="Disordered" evidence="1">
    <location>
        <begin position="383"/>
        <end position="408"/>
    </location>
</feature>
<dbReference type="Gene3D" id="2.30.30.40">
    <property type="entry name" value="SH3 Domains"/>
    <property type="match status" value="1"/>
</dbReference>
<dbReference type="Proteomes" id="UP000193944">
    <property type="component" value="Unassembled WGS sequence"/>
</dbReference>
<feature type="compositionally biased region" description="Polar residues" evidence="1">
    <location>
        <begin position="1591"/>
        <end position="1604"/>
    </location>
</feature>
<reference evidence="3 4" key="1">
    <citation type="submission" date="2016-08" db="EMBL/GenBank/DDBJ databases">
        <title>A Parts List for Fungal Cellulosomes Revealed by Comparative Genomics.</title>
        <authorList>
            <consortium name="DOE Joint Genome Institute"/>
            <person name="Haitjema C.H."/>
            <person name="Gilmore S.P."/>
            <person name="Henske J.K."/>
            <person name="Solomon K.V."/>
            <person name="De Groot R."/>
            <person name="Kuo A."/>
            <person name="Mondo S.J."/>
            <person name="Salamov A.A."/>
            <person name="Labutti K."/>
            <person name="Zhao Z."/>
            <person name="Chiniquy J."/>
            <person name="Barry K."/>
            <person name="Brewer H.M."/>
            <person name="Purvine S.O."/>
            <person name="Wright A.T."/>
            <person name="Boxma B."/>
            <person name="Van Alen T."/>
            <person name="Hackstein J.H."/>
            <person name="Baker S.E."/>
            <person name="Grigoriev I.V."/>
            <person name="O'Malley M.A."/>
        </authorList>
    </citation>
    <scope>NUCLEOTIDE SEQUENCE [LARGE SCALE GENOMIC DNA]</scope>
    <source>
        <strain evidence="3 4">S4</strain>
    </source>
</reference>
<feature type="signal peptide" evidence="2">
    <location>
        <begin position="1"/>
        <end position="22"/>
    </location>
</feature>
<feature type="compositionally biased region" description="Basic residues" evidence="1">
    <location>
        <begin position="1608"/>
        <end position="1619"/>
    </location>
</feature>
<reference evidence="3 4" key="2">
    <citation type="submission" date="2016-08" db="EMBL/GenBank/DDBJ databases">
        <title>Pervasive Adenine N6-methylation of Active Genes in Fungi.</title>
        <authorList>
            <consortium name="DOE Joint Genome Institute"/>
            <person name="Mondo S.J."/>
            <person name="Dannebaum R.O."/>
            <person name="Kuo R.C."/>
            <person name="Labutti K."/>
            <person name="Haridas S."/>
            <person name="Kuo A."/>
            <person name="Salamov A."/>
            <person name="Ahrendt S.R."/>
            <person name="Lipzen A."/>
            <person name="Sullivan W."/>
            <person name="Andreopoulos W.B."/>
            <person name="Clum A."/>
            <person name="Lindquist E."/>
            <person name="Daum C."/>
            <person name="Ramamoorthy G.K."/>
            <person name="Gryganskyi A."/>
            <person name="Culley D."/>
            <person name="Magnuson J.K."/>
            <person name="James T.Y."/>
            <person name="O'Malley M.A."/>
            <person name="Stajich J.E."/>
            <person name="Spatafora J.W."/>
            <person name="Visel A."/>
            <person name="Grigoriev I.V."/>
        </authorList>
    </citation>
    <scope>NUCLEOTIDE SEQUENCE [LARGE SCALE GENOMIC DNA]</scope>
    <source>
        <strain evidence="3 4">S4</strain>
    </source>
</reference>
<feature type="region of interest" description="Disordered" evidence="1">
    <location>
        <begin position="1814"/>
        <end position="1834"/>
    </location>
</feature>
<dbReference type="EMBL" id="MCFG01000253">
    <property type="protein sequence ID" value="ORX77333.1"/>
    <property type="molecule type" value="Genomic_DNA"/>
</dbReference>
<accession>A0A1Y1WUZ6</accession>
<feature type="compositionally biased region" description="Polar residues" evidence="1">
    <location>
        <begin position="319"/>
        <end position="333"/>
    </location>
</feature>
<feature type="compositionally biased region" description="Low complexity" evidence="1">
    <location>
        <begin position="93"/>
        <end position="110"/>
    </location>
</feature>
<dbReference type="InterPro" id="IPR022124">
    <property type="entry name" value="DUF3659"/>
</dbReference>
<feature type="compositionally biased region" description="Low complexity" evidence="1">
    <location>
        <begin position="159"/>
        <end position="179"/>
    </location>
</feature>
<feature type="compositionally biased region" description="Polar residues" evidence="1">
    <location>
        <begin position="388"/>
        <end position="407"/>
    </location>
</feature>
<proteinExistence type="predicted"/>
<dbReference type="STRING" id="1754192.A0A1Y1WUZ6"/>
<feature type="region of interest" description="Disordered" evidence="1">
    <location>
        <begin position="1530"/>
        <end position="1620"/>
    </location>
</feature>
<feature type="region of interest" description="Disordered" evidence="1">
    <location>
        <begin position="289"/>
        <end position="335"/>
    </location>
</feature>
<dbReference type="InterPro" id="IPR036028">
    <property type="entry name" value="SH3-like_dom_sf"/>
</dbReference>
<dbReference type="Pfam" id="PF12396">
    <property type="entry name" value="DUF3659"/>
    <property type="match status" value="1"/>
</dbReference>
<feature type="compositionally biased region" description="Low complexity" evidence="1">
    <location>
        <begin position="1552"/>
        <end position="1569"/>
    </location>
</feature>
<feature type="compositionally biased region" description="Polar residues" evidence="1">
    <location>
        <begin position="120"/>
        <end position="134"/>
    </location>
</feature>
<feature type="compositionally biased region" description="Low complexity" evidence="1">
    <location>
        <begin position="187"/>
        <end position="216"/>
    </location>
</feature>
<feature type="region of interest" description="Disordered" evidence="1">
    <location>
        <begin position="1008"/>
        <end position="1035"/>
    </location>
</feature>
<dbReference type="SUPFAM" id="SSF50044">
    <property type="entry name" value="SH3-domain"/>
    <property type="match status" value="1"/>
</dbReference>
<evidence type="ECO:0000313" key="4">
    <source>
        <dbReference type="Proteomes" id="UP000193944"/>
    </source>
</evidence>
<protein>
    <recommendedName>
        <fullName evidence="5">SH3 domain-containing protein</fullName>
    </recommendedName>
</protein>
<evidence type="ECO:0000313" key="3">
    <source>
        <dbReference type="EMBL" id="ORX77333.1"/>
    </source>
</evidence>
<feature type="compositionally biased region" description="Acidic residues" evidence="1">
    <location>
        <begin position="55"/>
        <end position="64"/>
    </location>
</feature>
<feature type="compositionally biased region" description="Low complexity" evidence="1">
    <location>
        <begin position="73"/>
        <end position="85"/>
    </location>
</feature>
<keyword evidence="2" id="KW-0732">Signal</keyword>
<evidence type="ECO:0000256" key="1">
    <source>
        <dbReference type="SAM" id="MobiDB-lite"/>
    </source>
</evidence>
<evidence type="ECO:0000256" key="2">
    <source>
        <dbReference type="SAM" id="SignalP"/>
    </source>
</evidence>
<gene>
    <name evidence="3" type="ORF">BCR32DRAFT_248030</name>
</gene>
<name>A0A1Y1WUZ6_9FUNG</name>
<dbReference type="OrthoDB" id="5340910at2759"/>
<keyword evidence="4" id="KW-1185">Reference proteome</keyword>
<feature type="chain" id="PRO_5012214772" description="SH3 domain-containing protein" evidence="2">
    <location>
        <begin position="23"/>
        <end position="1834"/>
    </location>
</feature>
<feature type="region of interest" description="Disordered" evidence="1">
    <location>
        <begin position="555"/>
        <end position="576"/>
    </location>
</feature>
<feature type="region of interest" description="Disordered" evidence="1">
    <location>
        <begin position="55"/>
        <end position="222"/>
    </location>
</feature>
<evidence type="ECO:0008006" key="5">
    <source>
        <dbReference type="Google" id="ProtNLM"/>
    </source>
</evidence>
<organism evidence="3 4">
    <name type="scientific">Anaeromyces robustus</name>
    <dbReference type="NCBI Taxonomy" id="1754192"/>
    <lineage>
        <taxon>Eukaryota</taxon>
        <taxon>Fungi</taxon>
        <taxon>Fungi incertae sedis</taxon>
        <taxon>Chytridiomycota</taxon>
        <taxon>Chytridiomycota incertae sedis</taxon>
        <taxon>Neocallimastigomycetes</taxon>
        <taxon>Neocallimastigales</taxon>
        <taxon>Neocallimastigaceae</taxon>
        <taxon>Anaeromyces</taxon>
    </lineage>
</organism>
<sequence>MYSLNLLSCLILLVLGSVYVLTKPLGVGNQIANGISDTIFLDDIALSLVQKFDEESSSDDEPLVFDENKTSENGSIIGGNTTQNGGNQGGNQNGSQSGNQNGNQSGNSSGTPKPGHVTSPDGSTTNIGNSTVDNNGHIIDEAGNTVGTIDNGKVTDSKGNTVGTVDNNGNVVDNNGNTVANLDNKTGKVTPVTPVVPGNNNGNTTTNNGNNTAATPKPGVVTSPDGTTTDLSNATVDNNGNVNDSNGNKIATIDNGKVTDTKGNTVGTVDNNGNVVDNNGNTVANLDNKTGKVTPVTPVVPGNNNGNTSNAKPGVVTAPNGTTTDLSNTTVDSDGNIVDNKGNKIATIDNNGKIVDSKGNTIGNLDNNGNVVDNNGNVVANVDPNGKVNPTTNAGKTPDSVDQNSRSGGDKKNNNFIYFLLPALALVGGAGAFLYKTAGAATAAAGTHHALKKTETETLPAIESGPSMDSLMKEEFANVNKSNDNSILPAVLAAGTAASAADAFDEPTKTKKTIKTSYYRPTAPESETIYETRYGPGSTKKLNNLQSAPGYTKTTTYTTTNNVPSSSTKTTTTTTTTKNKFNPNYLLAPAANGKVLPIVPVVGRDSEDEEEIVEEYNVEYGKKPTTKKTIKKTLYKTIYKNGVPVQVPVDEESEEKHLSVGSSGSSSPEEIVEEYIIEEGSKKPKKTVKKTITTYKTIYKNGKPVQVPETKEIEVPVEEKDVTVPTGDNSYKSMIPMVIETIVKHSLPLGDKAEEEKNNDLKKLMSKVTEIKKNSPTDKEVEEEEYVIENGVRKPKKTIKKTITTYKTIYKNGKPVQVPVEEEVVEEEGSPKSLKSPKLKGIKKRITTYVTKDGKQIEVPVTEEFALNPKDISPEELPEEYKEFSSEEIYVPGSKSPKQKTFKKYVTVYKTIYKNGKPQEVVENIEIPEGKTVQDVLDNLPRGTHVKPTDETIEKRYVEPTTIEPTKDEIVEERIVNQGNVKAPRVHSVKKYVTTYKTTYKNGVPVEEVTESEDVPEQTEATYSPTSEEEISTMKSPKMKTIKKVTTYKTIYKNGKPVQVIEETPEETVIEAHPALIQQTKTVPEDEITEESTDRTYTGSPKFVKKIVDGLKKTPEDTEEYVEEYVIENGVKKPKRKTIKKKTIYKTIYKNGVPVQVPVEVSAETEKDVPVDDNEEIVEEYVIEEGPDGKPKKTVKRTHYRNGIPISEEFEDVDEIPEGAEELEEIVEEYEVEDGKNKPLKKTVYKTVYQNGVPVKVPVTEGEITERGIGENPYMKLAPSVIETIVKYALPNASNNDSKTDLADLMKKMTTITKLVGNREAPVEKTETTETTDRDLGSLVSAVTGENPYMKLAPSVIETIVKYALPNASDNDSKTDLADLMKKMTTITKLIGSREAPVEKTETTETTDRDLGSLVSAVTGENPYMKLAPSVIETIVKYALPNASNNDSKTDLADLMSKMTSITKLLGSREGPRVETREVVEEIEVSEGEDGEEIVEEYVIEEGDDQPKTVKKTVYKTVYQNGVPVQVPVTEETSEEKPNFRLGSPSKKGIRSTTTTTKTTTENSFSTTEEVVEEYSEALPSITEEDESKPMENNRTLETTSPTEAKTFRRRQLPKRSSSKRLSAELKAAVAAEIAKLENEINEETKFIPKPRSESITKSGLAKKESAQSIKAMAEGCLVRKPSNASSIKSNHSVLEEWSGPVFEKKVFEVVVEHTPQLPDEVKLNIGDLVEVKQVFEDGWAYGINTATKVDGTFPVICLGEEREPNKNGRYVPRLIRVYQARDEAGKKEIEDEEKFKHDLTEYAKKKKEYKLKKQVKKSKKTTKKNNNLLEMEK</sequence>
<comment type="caution">
    <text evidence="3">The sequence shown here is derived from an EMBL/GenBank/DDBJ whole genome shotgun (WGS) entry which is preliminary data.</text>
</comment>